<evidence type="ECO:0000313" key="10">
    <source>
        <dbReference type="Proteomes" id="UP001061302"/>
    </source>
</evidence>
<gene>
    <name evidence="9" type="primary">galU</name>
    <name evidence="9" type="ORF">N8I74_10195</name>
</gene>
<dbReference type="InterPro" id="IPR010982">
    <property type="entry name" value="Lambda_DNA-bd_dom_sf"/>
</dbReference>
<sequence>MRKLDAIRIFGTQSRLAAALGLGRSAVSQWPDDLPQRHADQVQGAALRLGLLPDVAKRGHVTMQKIRKAVFPVAGMGTRFLPATKASPKEMMPVVDKPLIQYAVEEALEAGITEMVFITGRNKRSIEDHFDKAYELENELAARGKQPLLDILQSIIPKSVSCIYIRQTEALGLGHAVLCAEPVVGDEPFAVILADDLIDGNGTSEMKRMVGLFGDTHCSVLGVEQVPPAETSSYGIVEVQEGGNNRLRVSNIVEKPRPEEAPSNLAVVGRYILTPRIFHHLQNVQPGKGGEIQLTDGIFALMQEQHILAHTLKGTRYDCGSKLGYLKATLAYGLKHAEVGDEFTSYLKEFCTRLP</sequence>
<dbReference type="Pfam" id="PF00483">
    <property type="entry name" value="NTP_transferase"/>
    <property type="match status" value="1"/>
</dbReference>
<dbReference type="Gene3D" id="1.10.260.40">
    <property type="entry name" value="lambda repressor-like DNA-binding domains"/>
    <property type="match status" value="1"/>
</dbReference>
<evidence type="ECO:0000313" key="9">
    <source>
        <dbReference type="EMBL" id="UXY13694.1"/>
    </source>
</evidence>
<dbReference type="InterPro" id="IPR005771">
    <property type="entry name" value="GalU_uridylyltTrfase_bac/arc"/>
</dbReference>
<dbReference type="EC" id="2.7.7.9" evidence="2 7"/>
<evidence type="ECO:0000256" key="5">
    <source>
        <dbReference type="ARBA" id="ARBA00022695"/>
    </source>
</evidence>
<dbReference type="InterPro" id="IPR029044">
    <property type="entry name" value="Nucleotide-diphossugar_trans"/>
</dbReference>
<dbReference type="NCBIfam" id="TIGR01099">
    <property type="entry name" value="galU"/>
    <property type="match status" value="1"/>
</dbReference>
<dbReference type="PANTHER" id="PTHR43197">
    <property type="entry name" value="UTP--GLUCOSE-1-PHOSPHATE URIDYLYLTRANSFERASE"/>
    <property type="match status" value="1"/>
</dbReference>
<dbReference type="SUPFAM" id="SSF47413">
    <property type="entry name" value="lambda repressor-like DNA-binding domains"/>
    <property type="match status" value="1"/>
</dbReference>
<evidence type="ECO:0000256" key="1">
    <source>
        <dbReference type="ARBA" id="ARBA00006890"/>
    </source>
</evidence>
<proteinExistence type="inferred from homology"/>
<dbReference type="InterPro" id="IPR005835">
    <property type="entry name" value="NTP_transferase_dom"/>
</dbReference>
<dbReference type="PANTHER" id="PTHR43197:SF1">
    <property type="entry name" value="UTP--GLUCOSE-1-PHOSPHATE URIDYLYLTRANSFERASE"/>
    <property type="match status" value="1"/>
</dbReference>
<evidence type="ECO:0000256" key="3">
    <source>
        <dbReference type="ARBA" id="ARBA00019048"/>
    </source>
</evidence>
<dbReference type="Proteomes" id="UP001061302">
    <property type="component" value="Chromosome"/>
</dbReference>
<reference evidence="9" key="1">
    <citation type="submission" date="2022-10" db="EMBL/GenBank/DDBJ databases">
        <title>Chitiniphilus purpureus sp. nov., a novel chitin-degrading bacterium isolated from crawfish pond sediment.</title>
        <authorList>
            <person name="Li K."/>
        </authorList>
    </citation>
    <scope>NUCLEOTIDE SEQUENCE</scope>
    <source>
        <strain evidence="9">CD1</strain>
    </source>
</reference>
<feature type="domain" description="Nucleotidyl transferase" evidence="8">
    <location>
        <begin position="73"/>
        <end position="331"/>
    </location>
</feature>
<dbReference type="RefSeq" id="WP_263122919.1">
    <property type="nucleotide sequence ID" value="NZ_CP106753.1"/>
</dbReference>
<comment type="similarity">
    <text evidence="1 7">Belongs to the UDPGP type 2 family.</text>
</comment>
<keyword evidence="10" id="KW-1185">Reference proteome</keyword>
<dbReference type="Gene3D" id="3.90.550.10">
    <property type="entry name" value="Spore Coat Polysaccharide Biosynthesis Protein SpsA, Chain A"/>
    <property type="match status" value="1"/>
</dbReference>
<dbReference type="GO" id="GO:0003983">
    <property type="term" value="F:UTP:glucose-1-phosphate uridylyltransferase activity"/>
    <property type="evidence" value="ECO:0007669"/>
    <property type="project" value="UniProtKB-EC"/>
</dbReference>
<keyword evidence="5 7" id="KW-0548">Nucleotidyltransferase</keyword>
<accession>A0ABY6DH78</accession>
<dbReference type="Pfam" id="PF14549">
    <property type="entry name" value="P22_Cro"/>
    <property type="match status" value="1"/>
</dbReference>
<comment type="catalytic activity">
    <reaction evidence="6 7">
        <text>alpha-D-glucose 1-phosphate + UTP + H(+) = UDP-alpha-D-glucose + diphosphate</text>
        <dbReference type="Rhea" id="RHEA:19889"/>
        <dbReference type="ChEBI" id="CHEBI:15378"/>
        <dbReference type="ChEBI" id="CHEBI:33019"/>
        <dbReference type="ChEBI" id="CHEBI:46398"/>
        <dbReference type="ChEBI" id="CHEBI:58601"/>
        <dbReference type="ChEBI" id="CHEBI:58885"/>
        <dbReference type="EC" id="2.7.7.9"/>
    </reaction>
</comment>
<dbReference type="EMBL" id="CP106753">
    <property type="protein sequence ID" value="UXY13694.1"/>
    <property type="molecule type" value="Genomic_DNA"/>
</dbReference>
<evidence type="ECO:0000256" key="7">
    <source>
        <dbReference type="RuleBase" id="RU361259"/>
    </source>
</evidence>
<keyword evidence="4 7" id="KW-0808">Transferase</keyword>
<dbReference type="SUPFAM" id="SSF53448">
    <property type="entry name" value="Nucleotide-diphospho-sugar transferases"/>
    <property type="match status" value="1"/>
</dbReference>
<evidence type="ECO:0000256" key="6">
    <source>
        <dbReference type="ARBA" id="ARBA00048128"/>
    </source>
</evidence>
<protein>
    <recommendedName>
        <fullName evidence="3 7">UTP--glucose-1-phosphate uridylyltransferase</fullName>
        <ecNumber evidence="2 7">2.7.7.9</ecNumber>
    </recommendedName>
    <alternativeName>
        <fullName evidence="7">UDP-glucose pyrophosphorylase</fullName>
    </alternativeName>
</protein>
<evidence type="ECO:0000259" key="8">
    <source>
        <dbReference type="Pfam" id="PF00483"/>
    </source>
</evidence>
<name>A0ABY6DH78_9NEIS</name>
<dbReference type="CDD" id="cd02541">
    <property type="entry name" value="UGPase_prokaryotic"/>
    <property type="match status" value="1"/>
</dbReference>
<evidence type="ECO:0000256" key="2">
    <source>
        <dbReference type="ARBA" id="ARBA00012415"/>
    </source>
</evidence>
<evidence type="ECO:0000256" key="4">
    <source>
        <dbReference type="ARBA" id="ARBA00022679"/>
    </source>
</evidence>
<organism evidence="9 10">
    <name type="scientific">Chitiniphilus purpureus</name>
    <dbReference type="NCBI Taxonomy" id="2981137"/>
    <lineage>
        <taxon>Bacteria</taxon>
        <taxon>Pseudomonadati</taxon>
        <taxon>Pseudomonadota</taxon>
        <taxon>Betaproteobacteria</taxon>
        <taxon>Neisseriales</taxon>
        <taxon>Chitinibacteraceae</taxon>
        <taxon>Chitiniphilus</taxon>
    </lineage>
</organism>